<proteinExistence type="predicted"/>
<reference evidence="1 2" key="1">
    <citation type="journal article" date="2019" name="Nat. Ecol. Evol.">
        <title>Megaphylogeny resolves global patterns of mushroom evolution.</title>
        <authorList>
            <person name="Varga T."/>
            <person name="Krizsan K."/>
            <person name="Foldi C."/>
            <person name="Dima B."/>
            <person name="Sanchez-Garcia M."/>
            <person name="Sanchez-Ramirez S."/>
            <person name="Szollosi G.J."/>
            <person name="Szarkandi J.G."/>
            <person name="Papp V."/>
            <person name="Albert L."/>
            <person name="Andreopoulos W."/>
            <person name="Angelini C."/>
            <person name="Antonin V."/>
            <person name="Barry K.W."/>
            <person name="Bougher N.L."/>
            <person name="Buchanan P."/>
            <person name="Buyck B."/>
            <person name="Bense V."/>
            <person name="Catcheside P."/>
            <person name="Chovatia M."/>
            <person name="Cooper J."/>
            <person name="Damon W."/>
            <person name="Desjardin D."/>
            <person name="Finy P."/>
            <person name="Geml J."/>
            <person name="Haridas S."/>
            <person name="Hughes K."/>
            <person name="Justo A."/>
            <person name="Karasinski D."/>
            <person name="Kautmanova I."/>
            <person name="Kiss B."/>
            <person name="Kocsube S."/>
            <person name="Kotiranta H."/>
            <person name="LaButti K.M."/>
            <person name="Lechner B.E."/>
            <person name="Liimatainen K."/>
            <person name="Lipzen A."/>
            <person name="Lukacs Z."/>
            <person name="Mihaltcheva S."/>
            <person name="Morgado L.N."/>
            <person name="Niskanen T."/>
            <person name="Noordeloos M.E."/>
            <person name="Ohm R.A."/>
            <person name="Ortiz-Santana B."/>
            <person name="Ovrebo C."/>
            <person name="Racz N."/>
            <person name="Riley R."/>
            <person name="Savchenko A."/>
            <person name="Shiryaev A."/>
            <person name="Soop K."/>
            <person name="Spirin V."/>
            <person name="Szebenyi C."/>
            <person name="Tomsovsky M."/>
            <person name="Tulloss R.E."/>
            <person name="Uehling J."/>
            <person name="Grigoriev I.V."/>
            <person name="Vagvolgyi C."/>
            <person name="Papp T."/>
            <person name="Martin F.M."/>
            <person name="Miettinen O."/>
            <person name="Hibbett D.S."/>
            <person name="Nagy L.G."/>
        </authorList>
    </citation>
    <scope>NUCLEOTIDE SEQUENCE [LARGE SCALE GENOMIC DNA]</scope>
    <source>
        <strain evidence="1 2">CBS 962.96</strain>
    </source>
</reference>
<evidence type="ECO:0000313" key="1">
    <source>
        <dbReference type="EMBL" id="THU75453.1"/>
    </source>
</evidence>
<accession>A0A4S8KJ84</accession>
<gene>
    <name evidence="1" type="ORF">K435DRAFT_880789</name>
</gene>
<name>A0A4S8KJ84_DENBC</name>
<protein>
    <submittedName>
        <fullName evidence="1">Uncharacterized protein</fullName>
    </submittedName>
</protein>
<dbReference type="EMBL" id="ML182099">
    <property type="protein sequence ID" value="THU75453.1"/>
    <property type="molecule type" value="Genomic_DNA"/>
</dbReference>
<organism evidence="1 2">
    <name type="scientific">Dendrothele bispora (strain CBS 962.96)</name>
    <dbReference type="NCBI Taxonomy" id="1314807"/>
    <lineage>
        <taxon>Eukaryota</taxon>
        <taxon>Fungi</taxon>
        <taxon>Dikarya</taxon>
        <taxon>Basidiomycota</taxon>
        <taxon>Agaricomycotina</taxon>
        <taxon>Agaricomycetes</taxon>
        <taxon>Agaricomycetidae</taxon>
        <taxon>Agaricales</taxon>
        <taxon>Agaricales incertae sedis</taxon>
        <taxon>Dendrothele</taxon>
    </lineage>
</organism>
<dbReference type="AlphaFoldDB" id="A0A4S8KJ84"/>
<dbReference type="Proteomes" id="UP000297245">
    <property type="component" value="Unassembled WGS sequence"/>
</dbReference>
<evidence type="ECO:0000313" key="2">
    <source>
        <dbReference type="Proteomes" id="UP000297245"/>
    </source>
</evidence>
<keyword evidence="2" id="KW-1185">Reference proteome</keyword>
<sequence length="125" mass="14149">MSVPEEPSKRFIATFNNQQSRYDTGYPKEKFNTEPFQILENISLKGQARFSEDPETKGRKKTGNNKCVLIGPENASLIDLVSNELKLITHRKIATKDMEKDCCRLTEACNRQLSGAIIIYPQVAV</sequence>